<feature type="domain" description="DUF2059" evidence="2">
    <location>
        <begin position="78"/>
        <end position="133"/>
    </location>
</feature>
<dbReference type="RefSeq" id="WP_177156856.1">
    <property type="nucleotide sequence ID" value="NZ_JABCJE010000002.1"/>
</dbReference>
<keyword evidence="1" id="KW-0732">Signal</keyword>
<name>A0A850Q6H4_9RHOB</name>
<evidence type="ECO:0000313" key="3">
    <source>
        <dbReference type="EMBL" id="NVO22638.1"/>
    </source>
</evidence>
<reference evidence="3 4" key="1">
    <citation type="submission" date="2020-04" db="EMBL/GenBank/DDBJ databases">
        <title>Donghicola sp., a member of the Rhodobacteraceae family isolated from mangrove forest in Thailand.</title>
        <authorList>
            <person name="Charoenyingcharoen P."/>
            <person name="Yukphan P."/>
        </authorList>
    </citation>
    <scope>NUCLEOTIDE SEQUENCE [LARGE SCALE GENOMIC DNA]</scope>
    <source>
        <strain evidence="3 4">B5-SW-15</strain>
    </source>
</reference>
<accession>A0A850Q6H4</accession>
<proteinExistence type="predicted"/>
<gene>
    <name evidence="3" type="ORF">HJ536_04645</name>
</gene>
<dbReference type="InterPro" id="IPR018637">
    <property type="entry name" value="DUF2059"/>
</dbReference>
<dbReference type="Proteomes" id="UP000592216">
    <property type="component" value="Unassembled WGS sequence"/>
</dbReference>
<feature type="signal peptide" evidence="1">
    <location>
        <begin position="1"/>
        <end position="20"/>
    </location>
</feature>
<evidence type="ECO:0000313" key="4">
    <source>
        <dbReference type="Proteomes" id="UP000592216"/>
    </source>
</evidence>
<evidence type="ECO:0000256" key="1">
    <source>
        <dbReference type="SAM" id="SignalP"/>
    </source>
</evidence>
<comment type="caution">
    <text evidence="3">The sequence shown here is derived from an EMBL/GenBank/DDBJ whole genome shotgun (WGS) entry which is preliminary data.</text>
</comment>
<organism evidence="3 4">
    <name type="scientific">Donghicola mangrovi</name>
    <dbReference type="NCBI Taxonomy" id="2729614"/>
    <lineage>
        <taxon>Bacteria</taxon>
        <taxon>Pseudomonadati</taxon>
        <taxon>Pseudomonadota</taxon>
        <taxon>Alphaproteobacteria</taxon>
        <taxon>Rhodobacterales</taxon>
        <taxon>Roseobacteraceae</taxon>
        <taxon>Donghicola</taxon>
    </lineage>
</organism>
<dbReference type="Pfam" id="PF09832">
    <property type="entry name" value="DUF2059"/>
    <property type="match status" value="1"/>
</dbReference>
<dbReference type="EMBL" id="JABCJE010000002">
    <property type="protein sequence ID" value="NVO22638.1"/>
    <property type="molecule type" value="Genomic_DNA"/>
</dbReference>
<feature type="chain" id="PRO_5032836798" evidence="1">
    <location>
        <begin position="21"/>
        <end position="274"/>
    </location>
</feature>
<sequence>MRKTALTALFVLGFAVPGYAATQQDVDRLFQAMRVEDVVDIMRQEGMNYAGTLAEEMLPDGATKRWEAAVGRIYDTESMRKGLESRFAESVADEDLSEVIDFFESDLGKRVVDLEISAREALLDPAIEDASRDNFERMVENADERLEQVGEYIDANDLVEANVAGALNSNFAFLQGLADGGARGAEMSEEEMLATIWQQEEDVRTETRVWLYSYLLMAYAPLDESDLDRYIEMTRSQAGRAMNRGLFDGFDPMFTAISSALGQEIARIGSDQEL</sequence>
<protein>
    <submittedName>
        <fullName evidence="3">DUF2059 domain-containing protein</fullName>
    </submittedName>
</protein>
<evidence type="ECO:0000259" key="2">
    <source>
        <dbReference type="Pfam" id="PF09832"/>
    </source>
</evidence>
<dbReference type="AlphaFoldDB" id="A0A850Q6H4"/>